<evidence type="ECO:0000259" key="1">
    <source>
        <dbReference type="Pfam" id="PF12392"/>
    </source>
</evidence>
<dbReference type="Pfam" id="PF12392">
    <property type="entry name" value="DUF3656"/>
    <property type="match status" value="1"/>
</dbReference>
<dbReference type="Pfam" id="PF01136">
    <property type="entry name" value="Peptidase_U32"/>
    <property type="match status" value="2"/>
</dbReference>
<proteinExistence type="predicted"/>
<reference evidence="2 3" key="1">
    <citation type="submission" date="2023-04" db="EMBL/GenBank/DDBJ databases">
        <title>Fusibacter bizertensis strain WBS, isolated from littoral bottom sediments of the Arctic seas - biochemical and genomic analysis.</title>
        <authorList>
            <person name="Brioukhanov A.L."/>
        </authorList>
    </citation>
    <scope>NUCLEOTIDE SEQUENCE [LARGE SCALE GENOMIC DNA]</scope>
    <source>
        <strain evidence="2 3">WBS</strain>
    </source>
</reference>
<dbReference type="PANTHER" id="PTHR30217:SF10">
    <property type="entry name" value="23S RRNA 5-HYDROXYCYTIDINE C2501 SYNTHASE"/>
    <property type="match status" value="1"/>
</dbReference>
<dbReference type="Proteomes" id="UP001158045">
    <property type="component" value="Unassembled WGS sequence"/>
</dbReference>
<dbReference type="RefSeq" id="WP_281093382.1">
    <property type="nucleotide sequence ID" value="NZ_JARYZI010000003.1"/>
</dbReference>
<gene>
    <name evidence="2" type="ORF">QE109_05350</name>
</gene>
<organism evidence="2 3">
    <name type="scientific">Fusibacter bizertensis</name>
    <dbReference type="NCBI Taxonomy" id="1488331"/>
    <lineage>
        <taxon>Bacteria</taxon>
        <taxon>Bacillati</taxon>
        <taxon>Bacillota</taxon>
        <taxon>Clostridia</taxon>
        <taxon>Eubacteriales</taxon>
        <taxon>Eubacteriales Family XII. Incertae Sedis</taxon>
        <taxon>Fusibacter</taxon>
    </lineage>
</organism>
<dbReference type="InterPro" id="IPR001539">
    <property type="entry name" value="Peptidase_U32"/>
</dbReference>
<dbReference type="EMBL" id="JARYZI010000003">
    <property type="protein sequence ID" value="MDH8677560.1"/>
    <property type="molecule type" value="Genomic_DNA"/>
</dbReference>
<evidence type="ECO:0000313" key="3">
    <source>
        <dbReference type="Proteomes" id="UP001158045"/>
    </source>
</evidence>
<name>A0ABT6NAZ1_9FIRM</name>
<feature type="domain" description="Peptidase U32 collagenase" evidence="1">
    <location>
        <begin position="379"/>
        <end position="494"/>
    </location>
</feature>
<protein>
    <submittedName>
        <fullName evidence="2">DUF3656 domain-containing protein</fullName>
    </submittedName>
</protein>
<evidence type="ECO:0000313" key="2">
    <source>
        <dbReference type="EMBL" id="MDH8677560.1"/>
    </source>
</evidence>
<dbReference type="PANTHER" id="PTHR30217">
    <property type="entry name" value="PEPTIDASE U32 FAMILY"/>
    <property type="match status" value="1"/>
</dbReference>
<dbReference type="InterPro" id="IPR051454">
    <property type="entry name" value="RNA/ubiquinone_mod_enzymes"/>
</dbReference>
<comment type="caution">
    <text evidence="2">The sequence shown here is derived from an EMBL/GenBank/DDBJ whole genome shotgun (WGS) entry which is preliminary data.</text>
</comment>
<accession>A0ABT6NAZ1</accession>
<sequence>MNKIELLAPAGSKEALVAAVNAGANAVYLGGKSFGARRSASNFTDDELKEVISYCHMMSVSVYVTVNTLIKEEEFVDVMNFIKFLYENDVDAVILQDIGLLMEIRERFPELHCHASTQMTFHDLEGVKYAERMGFSRVVLSRELSFQEIESISQNTNLEIEFFVHGALCISYSGQCLMSSYIGGRSGNRGACAQPCRKAYKVKNLSTGFQTDDAFFMSPKDLMTYDQIEKLKTLDNISLKIEGRMKGADYVYSVISSYRRGLDEGFDEVSGDNFKRTFNRQLSNGFMFDTPYEKLMNFEIPSSYGTPAAKVISISDGKMTLQLLDQLNKGDELQYRFKGKTVGTRADVIMIGDTRVQTAASETFVKIPFKHKVPENAVLYKTYDKTFIDEMLKNSEIQKIIYFVKFCFEAKLGQNPVLIGEFSDPKATKITINSDKIVERAISKALNEERVVEQLSKLGGTPVAIESVICTIDTEVSIPVSELNAMRRRCIEEFLSMQSVRYNRRKSNDQSIKAIKNNDDSIINKDELQNTVNSFHLIFRDANHLNQKLSQLENLDFNSKSFEVKLYLNDFKGFNQNFEALLSYDVIPLLPRIIRSDDKVEIQLFLKRYHNTRPNGFIRISHIGQLELLAPYAFEVEADYPLNIINSSAVKQLEGQNIKSFVWSTEMTKEEIKTSNTKLNPKFKNCSSAFIYGHLPLMLSEYCPVGGAFVGHDKCMLCKKNEFALVDDHNLAYPLFCDPEHCRAEVMSDQKINLIDQIKALEKIGVYQYRLAMDCYNFDCSRLLSSILESDSVDEIRDQNRFDHELHTKGNFIKGIE</sequence>
<dbReference type="InterPro" id="IPR020988">
    <property type="entry name" value="Pept_U32_collagenase"/>
</dbReference>
<dbReference type="PROSITE" id="PS01276">
    <property type="entry name" value="PEPTIDASE_U32"/>
    <property type="match status" value="1"/>
</dbReference>
<keyword evidence="3" id="KW-1185">Reference proteome</keyword>